<dbReference type="Proteomes" id="UP001497482">
    <property type="component" value="Chromosome 4"/>
</dbReference>
<organism evidence="3 4">
    <name type="scientific">Knipowitschia caucasica</name>
    <name type="common">Caucasian dwarf goby</name>
    <name type="synonym">Pomatoschistus caucasicus</name>
    <dbReference type="NCBI Taxonomy" id="637954"/>
    <lineage>
        <taxon>Eukaryota</taxon>
        <taxon>Metazoa</taxon>
        <taxon>Chordata</taxon>
        <taxon>Craniata</taxon>
        <taxon>Vertebrata</taxon>
        <taxon>Euteleostomi</taxon>
        <taxon>Actinopterygii</taxon>
        <taxon>Neopterygii</taxon>
        <taxon>Teleostei</taxon>
        <taxon>Neoteleostei</taxon>
        <taxon>Acanthomorphata</taxon>
        <taxon>Gobiaria</taxon>
        <taxon>Gobiiformes</taxon>
        <taxon>Gobioidei</taxon>
        <taxon>Gobiidae</taxon>
        <taxon>Gobiinae</taxon>
        <taxon>Knipowitschia</taxon>
    </lineage>
</organism>
<gene>
    <name evidence="3" type="ORF">KC01_LOCUS31915</name>
</gene>
<evidence type="ECO:0000313" key="3">
    <source>
        <dbReference type="EMBL" id="CAL1604399.1"/>
    </source>
</evidence>
<reference evidence="3 4" key="1">
    <citation type="submission" date="2024-04" db="EMBL/GenBank/DDBJ databases">
        <authorList>
            <person name="Waldvogel A.-M."/>
            <person name="Schoenle A."/>
        </authorList>
    </citation>
    <scope>NUCLEOTIDE SEQUENCE [LARGE SCALE GENOMIC DNA]</scope>
</reference>
<evidence type="ECO:0000256" key="1">
    <source>
        <dbReference type="SAM" id="Coils"/>
    </source>
</evidence>
<feature type="coiled-coil region" evidence="1">
    <location>
        <begin position="84"/>
        <end position="160"/>
    </location>
</feature>
<sequence length="297" mass="33749">MQAPIPATEESVVSTDMDIEIVREKRHLDVTHSYACNSKNNGECDSGPETPTKTGTSKKKAKVNMENEPQLSLLEVQENIIRVLTSKTDEINNHMNDIKKLVNKNTMEIEGLKKSADYCFLEVADLITENTALKSRCEALEGKMQEMEKKVNEMDAYSRRMNLKMYGISESHGEDIRSKVVNILSAVLPDKSKVEAAVDVVHRLGRHSDVNGGNTTKPRPVIIRFSKRDTRDAIWSASRNHGYLKAHRLWFKQDLTTVDKEKRKQLWPIVDKARKEGKVAYFVGSRVFVDKNEVFAD</sequence>
<proteinExistence type="predicted"/>
<accession>A0AAV2LTX6</accession>
<keyword evidence="1" id="KW-0175">Coiled coil</keyword>
<dbReference type="Gene3D" id="3.30.70.1820">
    <property type="entry name" value="L1 transposable element, RRM domain"/>
    <property type="match status" value="1"/>
</dbReference>
<evidence type="ECO:0000256" key="2">
    <source>
        <dbReference type="SAM" id="MobiDB-lite"/>
    </source>
</evidence>
<name>A0AAV2LTX6_KNICA</name>
<protein>
    <submittedName>
        <fullName evidence="3">Uncharacterized protein</fullName>
    </submittedName>
</protein>
<feature type="compositionally biased region" description="Polar residues" evidence="2">
    <location>
        <begin position="37"/>
        <end position="55"/>
    </location>
</feature>
<dbReference type="AlphaFoldDB" id="A0AAV2LTX6"/>
<dbReference type="InterPro" id="IPR004244">
    <property type="entry name" value="Transposase_22"/>
</dbReference>
<feature type="region of interest" description="Disordered" evidence="2">
    <location>
        <begin position="37"/>
        <end position="64"/>
    </location>
</feature>
<evidence type="ECO:0000313" key="4">
    <source>
        <dbReference type="Proteomes" id="UP001497482"/>
    </source>
</evidence>
<dbReference type="EMBL" id="OZ035826">
    <property type="protein sequence ID" value="CAL1604399.1"/>
    <property type="molecule type" value="Genomic_DNA"/>
</dbReference>
<dbReference type="PANTHER" id="PTHR11505">
    <property type="entry name" value="L1 TRANSPOSABLE ELEMENT-RELATED"/>
    <property type="match status" value="1"/>
</dbReference>
<keyword evidence="4" id="KW-1185">Reference proteome</keyword>